<evidence type="ECO:0000256" key="1">
    <source>
        <dbReference type="SAM" id="SignalP"/>
    </source>
</evidence>
<feature type="chain" id="PRO_5047396640" evidence="1">
    <location>
        <begin position="19"/>
        <end position="89"/>
    </location>
</feature>
<evidence type="ECO:0000313" key="3">
    <source>
        <dbReference type="Proteomes" id="UP001497512"/>
    </source>
</evidence>
<accession>A0ABP0UNN9</accession>
<dbReference type="EMBL" id="OZ019897">
    <property type="protein sequence ID" value="CAK9225906.1"/>
    <property type="molecule type" value="Genomic_DNA"/>
</dbReference>
<name>A0ABP0UNN9_9BRYO</name>
<sequence length="89" mass="9234">MAVVAGSVLLSPFTSALAVVDSSSARDARGFSCYTASTASSAFFRGVRFRQLVSSLMTTEAMVADFPKEEKEMVGMGGMGVGGMGGMDY</sequence>
<feature type="signal peptide" evidence="1">
    <location>
        <begin position="1"/>
        <end position="18"/>
    </location>
</feature>
<evidence type="ECO:0000313" key="2">
    <source>
        <dbReference type="EMBL" id="CAK9225906.1"/>
    </source>
</evidence>
<gene>
    <name evidence="2" type="ORF">CSSPTR1EN2_LOCUS17973</name>
</gene>
<organism evidence="2 3">
    <name type="scientific">Sphagnum troendelagicum</name>
    <dbReference type="NCBI Taxonomy" id="128251"/>
    <lineage>
        <taxon>Eukaryota</taxon>
        <taxon>Viridiplantae</taxon>
        <taxon>Streptophyta</taxon>
        <taxon>Embryophyta</taxon>
        <taxon>Bryophyta</taxon>
        <taxon>Sphagnophytina</taxon>
        <taxon>Sphagnopsida</taxon>
        <taxon>Sphagnales</taxon>
        <taxon>Sphagnaceae</taxon>
        <taxon>Sphagnum</taxon>
    </lineage>
</organism>
<protein>
    <submittedName>
        <fullName evidence="2">Uncharacterized protein</fullName>
    </submittedName>
</protein>
<dbReference type="Proteomes" id="UP001497512">
    <property type="component" value="Chromosome 5"/>
</dbReference>
<keyword evidence="3" id="KW-1185">Reference proteome</keyword>
<reference evidence="2" key="1">
    <citation type="submission" date="2024-02" db="EMBL/GenBank/DDBJ databases">
        <authorList>
            <consortium name="ELIXIR-Norway"/>
            <consortium name="Elixir Norway"/>
        </authorList>
    </citation>
    <scope>NUCLEOTIDE SEQUENCE</scope>
</reference>
<keyword evidence="1" id="KW-0732">Signal</keyword>
<proteinExistence type="predicted"/>